<dbReference type="PROSITE" id="PS50893">
    <property type="entry name" value="ABC_TRANSPORTER_2"/>
    <property type="match status" value="1"/>
</dbReference>
<comment type="caution">
    <text evidence="5">The sequence shown here is derived from an EMBL/GenBank/DDBJ whole genome shotgun (WGS) entry which is preliminary data.</text>
</comment>
<dbReference type="InterPro" id="IPR003439">
    <property type="entry name" value="ABC_transporter-like_ATP-bd"/>
</dbReference>
<proteinExistence type="predicted"/>
<dbReference type="EMBL" id="VCDI01000009">
    <property type="protein sequence ID" value="TLU70907.1"/>
    <property type="molecule type" value="Genomic_DNA"/>
</dbReference>
<keyword evidence="6" id="KW-1185">Reference proteome</keyword>
<dbReference type="OrthoDB" id="7336028at2"/>
<evidence type="ECO:0000313" key="6">
    <source>
        <dbReference type="Proteomes" id="UP000305654"/>
    </source>
</evidence>
<dbReference type="Gene3D" id="3.40.50.300">
    <property type="entry name" value="P-loop containing nucleotide triphosphate hydrolases"/>
    <property type="match status" value="1"/>
</dbReference>
<dbReference type="InterPro" id="IPR050093">
    <property type="entry name" value="ABC_SmlMolc_Importer"/>
</dbReference>
<dbReference type="SMART" id="SM00382">
    <property type="entry name" value="AAA"/>
    <property type="match status" value="1"/>
</dbReference>
<keyword evidence="2" id="KW-0547">Nucleotide-binding</keyword>
<organism evidence="5 6">
    <name type="scientific">Lichenicoccus roseus</name>
    <dbReference type="NCBI Taxonomy" id="2683649"/>
    <lineage>
        <taxon>Bacteria</taxon>
        <taxon>Pseudomonadati</taxon>
        <taxon>Pseudomonadota</taxon>
        <taxon>Alphaproteobacteria</taxon>
        <taxon>Acetobacterales</taxon>
        <taxon>Acetobacteraceae</taxon>
        <taxon>Lichenicoccus</taxon>
    </lineage>
</organism>
<evidence type="ECO:0000313" key="5">
    <source>
        <dbReference type="EMBL" id="TLU70907.1"/>
    </source>
</evidence>
<name>A0A5R9J335_9PROT</name>
<protein>
    <submittedName>
        <fullName evidence="5">ABC transporter ATP-binding protein</fullName>
    </submittedName>
</protein>
<accession>A0A5R9J335</accession>
<dbReference type="GO" id="GO:0016887">
    <property type="term" value="F:ATP hydrolysis activity"/>
    <property type="evidence" value="ECO:0007669"/>
    <property type="project" value="InterPro"/>
</dbReference>
<keyword evidence="1" id="KW-0813">Transport</keyword>
<reference evidence="5 6" key="1">
    <citation type="submission" date="2019-05" db="EMBL/GenBank/DDBJ databases">
        <authorList>
            <person name="Pankratov T."/>
            <person name="Grouzdev D."/>
        </authorList>
    </citation>
    <scope>NUCLEOTIDE SEQUENCE [LARGE SCALE GENOMIC DNA]</scope>
    <source>
        <strain evidence="5 6">KEBCLARHB70R</strain>
    </source>
</reference>
<dbReference type="PROSITE" id="PS00211">
    <property type="entry name" value="ABC_TRANSPORTER_1"/>
    <property type="match status" value="1"/>
</dbReference>
<dbReference type="GO" id="GO:0005524">
    <property type="term" value="F:ATP binding"/>
    <property type="evidence" value="ECO:0007669"/>
    <property type="project" value="UniProtKB-KW"/>
</dbReference>
<evidence type="ECO:0000256" key="2">
    <source>
        <dbReference type="ARBA" id="ARBA00022741"/>
    </source>
</evidence>
<dbReference type="Proteomes" id="UP000305654">
    <property type="component" value="Unassembled WGS sequence"/>
</dbReference>
<evidence type="ECO:0000259" key="4">
    <source>
        <dbReference type="PROSITE" id="PS50893"/>
    </source>
</evidence>
<feature type="domain" description="ABC transporter" evidence="4">
    <location>
        <begin position="5"/>
        <end position="228"/>
    </location>
</feature>
<sequence>MAHDLLVERLSKSYGAATVLGPIDLRLEAGTITVIIGRSGCGKTTLLRCLGGLEQPDSGMIRIGDGLLKPELVGYVFQEPRLMPWLTVADNVGFGLRRYEKADRDRAVGAALDRIGLPEAGRLLPKQLSGGMAQRVALARGLVGEPEVLLLDEPFSALDPFTREQMQDHLLQLHRMYATTIVLITHDMDEALVLADRILVMRGRPGLIESNLAIETGRPRSRISADVLRGRMRLAALL</sequence>
<dbReference type="AlphaFoldDB" id="A0A5R9J335"/>
<dbReference type="InterPro" id="IPR027417">
    <property type="entry name" value="P-loop_NTPase"/>
</dbReference>
<dbReference type="InterPro" id="IPR017871">
    <property type="entry name" value="ABC_transporter-like_CS"/>
</dbReference>
<dbReference type="SUPFAM" id="SSF52540">
    <property type="entry name" value="P-loop containing nucleoside triphosphate hydrolases"/>
    <property type="match status" value="1"/>
</dbReference>
<evidence type="ECO:0000256" key="3">
    <source>
        <dbReference type="ARBA" id="ARBA00022840"/>
    </source>
</evidence>
<keyword evidence="3 5" id="KW-0067">ATP-binding</keyword>
<evidence type="ECO:0000256" key="1">
    <source>
        <dbReference type="ARBA" id="ARBA00022448"/>
    </source>
</evidence>
<gene>
    <name evidence="5" type="ORF">FE263_18765</name>
</gene>
<dbReference type="PANTHER" id="PTHR42781">
    <property type="entry name" value="SPERMIDINE/PUTRESCINE IMPORT ATP-BINDING PROTEIN POTA"/>
    <property type="match status" value="1"/>
</dbReference>
<dbReference type="Pfam" id="PF00005">
    <property type="entry name" value="ABC_tran"/>
    <property type="match status" value="1"/>
</dbReference>
<dbReference type="PANTHER" id="PTHR42781:SF8">
    <property type="entry name" value="BICARBONATE TRANSPORT ATP-BINDING PROTEIN CMPC"/>
    <property type="match status" value="1"/>
</dbReference>
<dbReference type="InterPro" id="IPR003593">
    <property type="entry name" value="AAA+_ATPase"/>
</dbReference>